<dbReference type="InterPro" id="IPR044658">
    <property type="entry name" value="bHLH92/bHLH041-like"/>
</dbReference>
<evidence type="ECO:0000256" key="3">
    <source>
        <dbReference type="ARBA" id="ARBA00023163"/>
    </source>
</evidence>
<accession>A0A7J0FGG6</accession>
<feature type="coiled-coil region" evidence="5">
    <location>
        <begin position="110"/>
        <end position="140"/>
    </location>
</feature>
<keyword evidence="3" id="KW-0804">Transcription</keyword>
<dbReference type="AlphaFoldDB" id="A0A7J0FGG6"/>
<evidence type="ECO:0000256" key="2">
    <source>
        <dbReference type="ARBA" id="ARBA00023015"/>
    </source>
</evidence>
<keyword evidence="5" id="KW-0175">Coiled coil</keyword>
<feature type="domain" description="BHLH" evidence="6">
    <location>
        <begin position="71"/>
        <end position="120"/>
    </location>
</feature>
<evidence type="ECO:0000259" key="6">
    <source>
        <dbReference type="PROSITE" id="PS50888"/>
    </source>
</evidence>
<sequence>MEEFFRNDSPEHFFWVKEEIFPANNRSAFERYEDRGKGWVAKSINGSMNKRMIEFLRRNWNSLARTTERRERGYQHMINERMRREKQKQSYSALHSLLPPGTKSDKNSIVKLAAKEVEELSAYKEKLERENTEIEAILAARREIKRMIEGAKIRLSVANPSSGIVSMVEVLKYLKKMGATTTSIQSKFSAQELSAVFEIGPEMEAAEVEKAVQKTLFEVERKLHFHF</sequence>
<reference evidence="7 8" key="1">
    <citation type="submission" date="2019-07" db="EMBL/GenBank/DDBJ databases">
        <title>De Novo Assembly of kiwifruit Actinidia rufa.</title>
        <authorList>
            <person name="Sugita-Konishi S."/>
            <person name="Sato K."/>
            <person name="Mori E."/>
            <person name="Abe Y."/>
            <person name="Kisaki G."/>
            <person name="Hamano K."/>
            <person name="Suezawa K."/>
            <person name="Otani M."/>
            <person name="Fukuda T."/>
            <person name="Manabe T."/>
            <person name="Gomi K."/>
            <person name="Tabuchi M."/>
            <person name="Akimitsu K."/>
            <person name="Kataoka I."/>
        </authorList>
    </citation>
    <scope>NUCLEOTIDE SEQUENCE [LARGE SCALE GENOMIC DNA]</scope>
    <source>
        <strain evidence="8">cv. Fuchu</strain>
    </source>
</reference>
<dbReference type="Proteomes" id="UP000585474">
    <property type="component" value="Unassembled WGS sequence"/>
</dbReference>
<dbReference type="PANTHER" id="PTHR46665:SF6">
    <property type="entry name" value="TRANSCRIPTION FACTOR BHLH92"/>
    <property type="match status" value="1"/>
</dbReference>
<evidence type="ECO:0000256" key="5">
    <source>
        <dbReference type="SAM" id="Coils"/>
    </source>
</evidence>
<dbReference type="EMBL" id="BJWL01000012">
    <property type="protein sequence ID" value="GFY97765.1"/>
    <property type="molecule type" value="Genomic_DNA"/>
</dbReference>
<gene>
    <name evidence="7" type="ORF">Acr_12g0003060</name>
</gene>
<evidence type="ECO:0000256" key="4">
    <source>
        <dbReference type="ARBA" id="ARBA00023242"/>
    </source>
</evidence>
<dbReference type="GO" id="GO:0046983">
    <property type="term" value="F:protein dimerization activity"/>
    <property type="evidence" value="ECO:0007669"/>
    <property type="project" value="InterPro"/>
</dbReference>
<evidence type="ECO:0000313" key="8">
    <source>
        <dbReference type="Proteomes" id="UP000585474"/>
    </source>
</evidence>
<name>A0A7J0FGG6_9ERIC</name>
<dbReference type="OrthoDB" id="1885111at2759"/>
<dbReference type="Pfam" id="PF00010">
    <property type="entry name" value="HLH"/>
    <property type="match status" value="1"/>
</dbReference>
<keyword evidence="8" id="KW-1185">Reference proteome</keyword>
<comment type="subcellular location">
    <subcellularLocation>
        <location evidence="1">Nucleus</location>
    </subcellularLocation>
</comment>
<dbReference type="InterPro" id="IPR036638">
    <property type="entry name" value="HLH_DNA-bd_sf"/>
</dbReference>
<protein>
    <recommendedName>
        <fullName evidence="6">BHLH domain-containing protein</fullName>
    </recommendedName>
</protein>
<proteinExistence type="predicted"/>
<evidence type="ECO:0000313" key="7">
    <source>
        <dbReference type="EMBL" id="GFY97765.1"/>
    </source>
</evidence>
<keyword evidence="2" id="KW-0805">Transcription regulation</keyword>
<dbReference type="CDD" id="cd11393">
    <property type="entry name" value="bHLH_AtbHLH_like"/>
    <property type="match status" value="1"/>
</dbReference>
<dbReference type="SMART" id="SM00353">
    <property type="entry name" value="HLH"/>
    <property type="match status" value="1"/>
</dbReference>
<evidence type="ECO:0000256" key="1">
    <source>
        <dbReference type="ARBA" id="ARBA00004123"/>
    </source>
</evidence>
<keyword evidence="4" id="KW-0539">Nucleus</keyword>
<dbReference type="InterPro" id="IPR011598">
    <property type="entry name" value="bHLH_dom"/>
</dbReference>
<comment type="caution">
    <text evidence="7">The sequence shown here is derived from an EMBL/GenBank/DDBJ whole genome shotgun (WGS) entry which is preliminary data.</text>
</comment>
<organism evidence="7 8">
    <name type="scientific">Actinidia rufa</name>
    <dbReference type="NCBI Taxonomy" id="165716"/>
    <lineage>
        <taxon>Eukaryota</taxon>
        <taxon>Viridiplantae</taxon>
        <taxon>Streptophyta</taxon>
        <taxon>Embryophyta</taxon>
        <taxon>Tracheophyta</taxon>
        <taxon>Spermatophyta</taxon>
        <taxon>Magnoliopsida</taxon>
        <taxon>eudicotyledons</taxon>
        <taxon>Gunneridae</taxon>
        <taxon>Pentapetalae</taxon>
        <taxon>asterids</taxon>
        <taxon>Ericales</taxon>
        <taxon>Actinidiaceae</taxon>
        <taxon>Actinidia</taxon>
    </lineage>
</organism>
<dbReference type="SUPFAM" id="SSF47459">
    <property type="entry name" value="HLH, helix-loop-helix DNA-binding domain"/>
    <property type="match status" value="1"/>
</dbReference>
<dbReference type="GO" id="GO:0005634">
    <property type="term" value="C:nucleus"/>
    <property type="evidence" value="ECO:0007669"/>
    <property type="project" value="UniProtKB-SubCell"/>
</dbReference>
<dbReference type="PANTHER" id="PTHR46665">
    <property type="entry name" value="TRANSCRIPTION FACTOR BHLH041-RELATED-RELATED"/>
    <property type="match status" value="1"/>
</dbReference>
<dbReference type="InterPro" id="IPR045239">
    <property type="entry name" value="bHLH95_bHLH"/>
</dbReference>
<dbReference type="Gene3D" id="4.10.280.10">
    <property type="entry name" value="Helix-loop-helix DNA-binding domain"/>
    <property type="match status" value="1"/>
</dbReference>
<dbReference type="PROSITE" id="PS50888">
    <property type="entry name" value="BHLH"/>
    <property type="match status" value="1"/>
</dbReference>